<accession>A0A1H8V7P6</accession>
<dbReference type="OrthoDB" id="387436at2157"/>
<evidence type="ECO:0000313" key="2">
    <source>
        <dbReference type="Proteomes" id="UP000199126"/>
    </source>
</evidence>
<organism evidence="1 2">
    <name type="scientific">Halogranum amylolyticum</name>
    <dbReference type="NCBI Taxonomy" id="660520"/>
    <lineage>
        <taxon>Archaea</taxon>
        <taxon>Methanobacteriati</taxon>
        <taxon>Methanobacteriota</taxon>
        <taxon>Stenosarchaea group</taxon>
        <taxon>Halobacteria</taxon>
        <taxon>Halobacteriales</taxon>
        <taxon>Haloferacaceae</taxon>
    </lineage>
</organism>
<dbReference type="EMBL" id="FODV01000014">
    <property type="protein sequence ID" value="SEP11297.1"/>
    <property type="molecule type" value="Genomic_DNA"/>
</dbReference>
<name>A0A1H8V7P6_9EURY</name>
<protein>
    <submittedName>
        <fullName evidence="1">Uncharacterized protein</fullName>
    </submittedName>
</protein>
<keyword evidence="2" id="KW-1185">Reference proteome</keyword>
<dbReference type="AlphaFoldDB" id="A0A1H8V7P6"/>
<dbReference type="RefSeq" id="WP_139246706.1">
    <property type="nucleotide sequence ID" value="NZ_FODV01000014.1"/>
</dbReference>
<gene>
    <name evidence="1" type="ORF">SAMN04487948_114114</name>
</gene>
<reference evidence="2" key="1">
    <citation type="submission" date="2016-10" db="EMBL/GenBank/DDBJ databases">
        <authorList>
            <person name="Varghese N."/>
            <person name="Submissions S."/>
        </authorList>
    </citation>
    <scope>NUCLEOTIDE SEQUENCE [LARGE SCALE GENOMIC DNA]</scope>
    <source>
        <strain evidence="2">CGMCC 1.10121</strain>
    </source>
</reference>
<evidence type="ECO:0000313" key="1">
    <source>
        <dbReference type="EMBL" id="SEP11297.1"/>
    </source>
</evidence>
<dbReference type="Proteomes" id="UP000199126">
    <property type="component" value="Unassembled WGS sequence"/>
</dbReference>
<proteinExistence type="predicted"/>
<sequence>MILPSATACVATASRSKARIATATRCLDTEKYFASAGRIHKPPESAVNGLTHRPNTSHLFVDCRFTVTTPAEQTVSGTESVSEVPVQMSANDTYAILTLDLELLGLRIQLNEIELDITGETGFGNLLCAIADIGSGGLDNILEDVLQDLFDLINRLLGSLST</sequence>